<gene>
    <name evidence="1" type="ORF">PVAP13_2KG428200</name>
</gene>
<organism evidence="1 2">
    <name type="scientific">Panicum virgatum</name>
    <name type="common">Blackwell switchgrass</name>
    <dbReference type="NCBI Taxonomy" id="38727"/>
    <lineage>
        <taxon>Eukaryota</taxon>
        <taxon>Viridiplantae</taxon>
        <taxon>Streptophyta</taxon>
        <taxon>Embryophyta</taxon>
        <taxon>Tracheophyta</taxon>
        <taxon>Spermatophyta</taxon>
        <taxon>Magnoliopsida</taxon>
        <taxon>Liliopsida</taxon>
        <taxon>Poales</taxon>
        <taxon>Poaceae</taxon>
        <taxon>PACMAD clade</taxon>
        <taxon>Panicoideae</taxon>
        <taxon>Panicodae</taxon>
        <taxon>Paniceae</taxon>
        <taxon>Panicinae</taxon>
        <taxon>Panicum</taxon>
        <taxon>Panicum sect. Hiantes</taxon>
    </lineage>
</organism>
<dbReference type="AlphaFoldDB" id="A0A8T0WH87"/>
<accession>A0A8T0WH87</accession>
<evidence type="ECO:0000313" key="1">
    <source>
        <dbReference type="EMBL" id="KAG2645507.1"/>
    </source>
</evidence>
<name>A0A8T0WH87_PANVG</name>
<reference evidence="1 2" key="1">
    <citation type="submission" date="2020-05" db="EMBL/GenBank/DDBJ databases">
        <title>WGS assembly of Panicum virgatum.</title>
        <authorList>
            <person name="Lovell J.T."/>
            <person name="Jenkins J."/>
            <person name="Shu S."/>
            <person name="Juenger T.E."/>
            <person name="Schmutz J."/>
        </authorList>
    </citation>
    <scope>NUCLEOTIDE SEQUENCE [LARGE SCALE GENOMIC DNA]</scope>
    <source>
        <strain evidence="2">cv. AP13</strain>
    </source>
</reference>
<dbReference type="EMBL" id="CM029039">
    <property type="protein sequence ID" value="KAG2645507.1"/>
    <property type="molecule type" value="Genomic_DNA"/>
</dbReference>
<protein>
    <submittedName>
        <fullName evidence="1">Uncharacterized protein</fullName>
    </submittedName>
</protein>
<comment type="caution">
    <text evidence="1">The sequence shown here is derived from an EMBL/GenBank/DDBJ whole genome shotgun (WGS) entry which is preliminary data.</text>
</comment>
<dbReference type="Proteomes" id="UP000823388">
    <property type="component" value="Chromosome 2K"/>
</dbReference>
<keyword evidence="2" id="KW-1185">Reference proteome</keyword>
<proteinExistence type="predicted"/>
<sequence>MFFLNSRGPQFIRAFHGFYDPLVYPILYPGGETGWEDKSILLEVTPTVHFLRTRRKYTKRKYEDAPKGNSQVLNNLSLGTSRIFSP</sequence>
<evidence type="ECO:0000313" key="2">
    <source>
        <dbReference type="Proteomes" id="UP000823388"/>
    </source>
</evidence>